<gene>
    <name evidence="3" type="ORF">LCGC14_1047170</name>
</gene>
<evidence type="ECO:0000256" key="1">
    <source>
        <dbReference type="SAM" id="Phobius"/>
    </source>
</evidence>
<dbReference type="GO" id="GO:0004175">
    <property type="term" value="F:endopeptidase activity"/>
    <property type="evidence" value="ECO:0007669"/>
    <property type="project" value="UniProtKB-ARBA"/>
</dbReference>
<protein>
    <recommendedName>
        <fullName evidence="2">CAAX prenyl protease 2/Lysostaphin resistance protein A-like domain-containing protein</fullName>
    </recommendedName>
</protein>
<dbReference type="GO" id="GO:0080120">
    <property type="term" value="P:CAAX-box protein maturation"/>
    <property type="evidence" value="ECO:0007669"/>
    <property type="project" value="UniProtKB-ARBA"/>
</dbReference>
<feature type="transmembrane region" description="Helical" evidence="1">
    <location>
        <begin position="53"/>
        <end position="75"/>
    </location>
</feature>
<keyword evidence="1" id="KW-0472">Membrane</keyword>
<accession>A0A0F9Q854</accession>
<comment type="caution">
    <text evidence="3">The sequence shown here is derived from an EMBL/GenBank/DDBJ whole genome shotgun (WGS) entry which is preliminary data.</text>
</comment>
<sequence length="233" mass="26207">MPSVVKTIKERNVMNVKNTGHTLISFVLNLLGIGIMLYIGIKYYNDPNPNVVAFTRYAFLLAGFGVIGFFTIDYFDNRQINIKPKRFNEFDTTRFIMVAGVLFIISMYVDFILKVTIKYALSDIDQVMFYVFSGVCEEAFFRAFLINMILGVTTKKGQKPRFFVIVTAVLLSSVAFMSAHLVVYGSNMPMLISTLVGGIILGSFYVIFRDIAANMLAHSLKNAVGYVNLVRFG</sequence>
<feature type="transmembrane region" description="Helical" evidence="1">
    <location>
        <begin position="190"/>
        <end position="208"/>
    </location>
</feature>
<dbReference type="EMBL" id="LAZR01004354">
    <property type="protein sequence ID" value="KKN09386.1"/>
    <property type="molecule type" value="Genomic_DNA"/>
</dbReference>
<feature type="transmembrane region" description="Helical" evidence="1">
    <location>
        <begin position="129"/>
        <end position="150"/>
    </location>
</feature>
<feature type="transmembrane region" description="Helical" evidence="1">
    <location>
        <begin position="21"/>
        <end position="41"/>
    </location>
</feature>
<evidence type="ECO:0000313" key="3">
    <source>
        <dbReference type="EMBL" id="KKN09386.1"/>
    </source>
</evidence>
<feature type="domain" description="CAAX prenyl protease 2/Lysostaphin resistance protein A-like" evidence="2">
    <location>
        <begin position="127"/>
        <end position="224"/>
    </location>
</feature>
<proteinExistence type="predicted"/>
<keyword evidence="1" id="KW-0812">Transmembrane</keyword>
<feature type="transmembrane region" description="Helical" evidence="1">
    <location>
        <begin position="162"/>
        <end position="184"/>
    </location>
</feature>
<keyword evidence="1" id="KW-1133">Transmembrane helix</keyword>
<organism evidence="3">
    <name type="scientific">marine sediment metagenome</name>
    <dbReference type="NCBI Taxonomy" id="412755"/>
    <lineage>
        <taxon>unclassified sequences</taxon>
        <taxon>metagenomes</taxon>
        <taxon>ecological metagenomes</taxon>
    </lineage>
</organism>
<dbReference type="AlphaFoldDB" id="A0A0F9Q854"/>
<name>A0A0F9Q854_9ZZZZ</name>
<feature type="transmembrane region" description="Helical" evidence="1">
    <location>
        <begin position="95"/>
        <end position="117"/>
    </location>
</feature>
<dbReference type="Pfam" id="PF02517">
    <property type="entry name" value="Rce1-like"/>
    <property type="match status" value="1"/>
</dbReference>
<reference evidence="3" key="1">
    <citation type="journal article" date="2015" name="Nature">
        <title>Complex archaea that bridge the gap between prokaryotes and eukaryotes.</title>
        <authorList>
            <person name="Spang A."/>
            <person name="Saw J.H."/>
            <person name="Jorgensen S.L."/>
            <person name="Zaremba-Niedzwiedzka K."/>
            <person name="Martijn J."/>
            <person name="Lind A.E."/>
            <person name="van Eijk R."/>
            <person name="Schleper C."/>
            <person name="Guy L."/>
            <person name="Ettema T.J."/>
        </authorList>
    </citation>
    <scope>NUCLEOTIDE SEQUENCE</scope>
</reference>
<dbReference type="InterPro" id="IPR003675">
    <property type="entry name" value="Rce1/LyrA-like_dom"/>
</dbReference>
<evidence type="ECO:0000259" key="2">
    <source>
        <dbReference type="Pfam" id="PF02517"/>
    </source>
</evidence>